<proteinExistence type="predicted"/>
<evidence type="ECO:0000256" key="1">
    <source>
        <dbReference type="SAM" id="MobiDB-lite"/>
    </source>
</evidence>
<dbReference type="eggNOG" id="KOG3662">
    <property type="taxonomic scope" value="Eukaryota"/>
</dbReference>
<reference evidence="4" key="1">
    <citation type="submission" date="2016-11" db="UniProtKB">
        <authorList>
            <consortium name="WormBaseParasite"/>
        </authorList>
    </citation>
    <scope>IDENTIFICATION</scope>
</reference>
<organism evidence="3 4">
    <name type="scientific">Caenorhabditis tropicalis</name>
    <dbReference type="NCBI Taxonomy" id="1561998"/>
    <lineage>
        <taxon>Eukaryota</taxon>
        <taxon>Metazoa</taxon>
        <taxon>Ecdysozoa</taxon>
        <taxon>Nematoda</taxon>
        <taxon>Chromadorea</taxon>
        <taxon>Rhabditida</taxon>
        <taxon>Rhabditina</taxon>
        <taxon>Rhabditomorpha</taxon>
        <taxon>Rhabditoidea</taxon>
        <taxon>Rhabditidae</taxon>
        <taxon>Peloderinae</taxon>
        <taxon>Caenorhabditis</taxon>
    </lineage>
</organism>
<evidence type="ECO:0000256" key="2">
    <source>
        <dbReference type="SAM" id="Phobius"/>
    </source>
</evidence>
<dbReference type="AlphaFoldDB" id="A0A1I7T4I0"/>
<name>A0A1I7T4I0_9PELO</name>
<keyword evidence="2" id="KW-0472">Membrane</keyword>
<dbReference type="WBParaSite" id="Csp11.Scaffold501.g2316.t1">
    <property type="protein sequence ID" value="Csp11.Scaffold501.g2316.t1"/>
    <property type="gene ID" value="Csp11.Scaffold501.g2316"/>
</dbReference>
<sequence length="141" mass="15789">MGEFDLLPPQPLQWNAETIATCAAIVAVMVVNIIGLVFTILWCLRTKEDGIELGNGVAMNQFVEPNIRMKLKLPKVRGDAIRDSAPDVFELRVPRNGNQFNACHEQTVIVSRNKRRRTYSVPLESRPRTQSTGSQQLGSEI</sequence>
<keyword evidence="3" id="KW-1185">Reference proteome</keyword>
<feature type="compositionally biased region" description="Polar residues" evidence="1">
    <location>
        <begin position="128"/>
        <end position="141"/>
    </location>
</feature>
<feature type="transmembrane region" description="Helical" evidence="2">
    <location>
        <begin position="18"/>
        <end position="44"/>
    </location>
</feature>
<evidence type="ECO:0000313" key="3">
    <source>
        <dbReference type="Proteomes" id="UP000095282"/>
    </source>
</evidence>
<protein>
    <submittedName>
        <fullName evidence="4">Col_cuticle_N domain-containing protein</fullName>
    </submittedName>
</protein>
<feature type="region of interest" description="Disordered" evidence="1">
    <location>
        <begin position="119"/>
        <end position="141"/>
    </location>
</feature>
<evidence type="ECO:0000313" key="4">
    <source>
        <dbReference type="WBParaSite" id="Csp11.Scaffold501.g2316.t1"/>
    </source>
</evidence>
<keyword evidence="2" id="KW-0812">Transmembrane</keyword>
<dbReference type="Proteomes" id="UP000095282">
    <property type="component" value="Unplaced"/>
</dbReference>
<keyword evidence="2" id="KW-1133">Transmembrane helix</keyword>
<accession>A0A1I7T4I0</accession>